<proteinExistence type="predicted"/>
<evidence type="ECO:0000313" key="1">
    <source>
        <dbReference type="EMBL" id="ERM84302.1"/>
    </source>
</evidence>
<gene>
    <name evidence="1" type="ORF">P872_14750</name>
</gene>
<keyword evidence="2" id="KW-1185">Reference proteome</keyword>
<dbReference type="Proteomes" id="UP000016843">
    <property type="component" value="Unassembled WGS sequence"/>
</dbReference>
<dbReference type="RefSeq" id="WP_019599256.1">
    <property type="nucleotide sequence ID" value="NZ_AWXR01000005.1"/>
</dbReference>
<organism evidence="1 2">
    <name type="scientific">Rhodonellum psychrophilum GCM71 = DSM 17998</name>
    <dbReference type="NCBI Taxonomy" id="1123057"/>
    <lineage>
        <taxon>Bacteria</taxon>
        <taxon>Pseudomonadati</taxon>
        <taxon>Bacteroidota</taxon>
        <taxon>Cytophagia</taxon>
        <taxon>Cytophagales</taxon>
        <taxon>Cytophagaceae</taxon>
        <taxon>Rhodonellum</taxon>
    </lineage>
</organism>
<name>U5C7X4_9BACT</name>
<dbReference type="AlphaFoldDB" id="U5C7X4"/>
<protein>
    <submittedName>
        <fullName evidence="1">Uncharacterized protein</fullName>
    </submittedName>
</protein>
<dbReference type="EMBL" id="AWXR01000005">
    <property type="protein sequence ID" value="ERM84302.1"/>
    <property type="molecule type" value="Genomic_DNA"/>
</dbReference>
<reference evidence="1 2" key="1">
    <citation type="journal article" date="2013" name="Genome Announc.">
        <title>Draft Genome Sequence of the Psychrophilic and Alkaliphilic Rhodonellum psychrophilum Strain GCM71T.</title>
        <authorList>
            <person name="Hauptmann A.L."/>
            <person name="Glaring M.A."/>
            <person name="Hallin P.F."/>
            <person name="Prieme A."/>
            <person name="Stougaard P."/>
        </authorList>
    </citation>
    <scope>NUCLEOTIDE SEQUENCE [LARGE SCALE GENOMIC DNA]</scope>
    <source>
        <strain evidence="1 2">GCM71</strain>
    </source>
</reference>
<comment type="caution">
    <text evidence="1">The sequence shown here is derived from an EMBL/GenBank/DDBJ whole genome shotgun (WGS) entry which is preliminary data.</text>
</comment>
<evidence type="ECO:0000313" key="2">
    <source>
        <dbReference type="Proteomes" id="UP000016843"/>
    </source>
</evidence>
<accession>U5C7X4</accession>
<sequence>MGGDRIISVDLNAAYADVPYAGIMDSVQIHMAVPELIPTWLEGLVMAS</sequence>